<gene>
    <name evidence="1" type="ORF">FYJ73_13245</name>
</gene>
<dbReference type="EMBL" id="VUNG01000044">
    <property type="protein sequence ID" value="MST85617.1"/>
    <property type="molecule type" value="Genomic_DNA"/>
</dbReference>
<name>A0A7K0KI42_9BACT</name>
<keyword evidence="2" id="KW-1185">Reference proteome</keyword>
<accession>A0A7K0KI42</accession>
<evidence type="ECO:0000313" key="2">
    <source>
        <dbReference type="Proteomes" id="UP000438914"/>
    </source>
</evidence>
<comment type="caution">
    <text evidence="1">The sequence shown here is derived from an EMBL/GenBank/DDBJ whole genome shotgun (WGS) entry which is preliminary data.</text>
</comment>
<protein>
    <submittedName>
        <fullName evidence="1">Uncharacterized protein</fullName>
    </submittedName>
</protein>
<proteinExistence type="predicted"/>
<dbReference type="AlphaFoldDB" id="A0A7K0KI42"/>
<evidence type="ECO:0000313" key="1">
    <source>
        <dbReference type="EMBL" id="MST85617.1"/>
    </source>
</evidence>
<reference evidence="1 2" key="1">
    <citation type="submission" date="2019-08" db="EMBL/GenBank/DDBJ databases">
        <title>In-depth cultivation of the pig gut microbiome towards novel bacterial diversity and tailored functional studies.</title>
        <authorList>
            <person name="Wylensek D."/>
            <person name="Hitch T.C.A."/>
            <person name="Clavel T."/>
        </authorList>
    </citation>
    <scope>NUCLEOTIDE SEQUENCE [LARGE SCALE GENOMIC DNA]</scope>
    <source>
        <strain evidence="1 2">LKV-178-WT-2A</strain>
    </source>
</reference>
<dbReference type="Proteomes" id="UP000438914">
    <property type="component" value="Unassembled WGS sequence"/>
</dbReference>
<dbReference type="RefSeq" id="WP_154535203.1">
    <property type="nucleotide sequence ID" value="NZ_VUNG01000044.1"/>
</dbReference>
<organism evidence="1 2">
    <name type="scientific">Hallella mizrahii</name>
    <dbReference type="NCBI Taxonomy" id="2606637"/>
    <lineage>
        <taxon>Bacteria</taxon>
        <taxon>Pseudomonadati</taxon>
        <taxon>Bacteroidota</taxon>
        <taxon>Bacteroidia</taxon>
        <taxon>Bacteroidales</taxon>
        <taxon>Prevotellaceae</taxon>
        <taxon>Hallella</taxon>
    </lineage>
</organism>
<sequence>MIDCNNDGIVVHDVKKDEDVELSKDDILNGLSFDDGDRTASNLKECMPAKQAGALAAIFFTIGYEEDISYRRFMMGDE</sequence>